<evidence type="ECO:0000313" key="3">
    <source>
        <dbReference type="EMBL" id="VEL16520.1"/>
    </source>
</evidence>
<sequence length="102" mass="11761">MTNSQSSQVIVCCLILFIPFVFLYYLRIDSYFYHPDNNATTIEQAEQLLGSDKAPLIMAFNGWVMNDNPLRNFAEPGSNVYLRRELIVWGDSVKLRYADTCL</sequence>
<dbReference type="PANTHER" id="PTHR10569:SF2">
    <property type="entry name" value="GLYCOGEN DEBRANCHING ENZYME"/>
    <property type="match status" value="1"/>
</dbReference>
<keyword evidence="4" id="KW-1185">Reference proteome</keyword>
<comment type="caution">
    <text evidence="3">The sequence shown here is derived from an EMBL/GenBank/DDBJ whole genome shotgun (WGS) entry which is preliminary data.</text>
</comment>
<dbReference type="EMBL" id="CAAALY010028769">
    <property type="protein sequence ID" value="VEL16520.1"/>
    <property type="molecule type" value="Genomic_DNA"/>
</dbReference>
<dbReference type="GO" id="GO:0005980">
    <property type="term" value="P:glycogen catabolic process"/>
    <property type="evidence" value="ECO:0007669"/>
    <property type="project" value="InterPro"/>
</dbReference>
<evidence type="ECO:0000313" key="4">
    <source>
        <dbReference type="Proteomes" id="UP000784294"/>
    </source>
</evidence>
<keyword evidence="1" id="KW-0812">Transmembrane</keyword>
<dbReference type="InterPro" id="IPR010401">
    <property type="entry name" value="AGL/Gdb1"/>
</dbReference>
<feature type="domain" description="Glycogen debranching enzyme glucanotransferase" evidence="2">
    <location>
        <begin position="40"/>
        <end position="99"/>
    </location>
</feature>
<dbReference type="PANTHER" id="PTHR10569">
    <property type="entry name" value="GLYCOGEN DEBRANCHING ENZYME"/>
    <property type="match status" value="1"/>
</dbReference>
<proteinExistence type="predicted"/>
<organism evidence="3 4">
    <name type="scientific">Protopolystoma xenopodis</name>
    <dbReference type="NCBI Taxonomy" id="117903"/>
    <lineage>
        <taxon>Eukaryota</taxon>
        <taxon>Metazoa</taxon>
        <taxon>Spiralia</taxon>
        <taxon>Lophotrochozoa</taxon>
        <taxon>Platyhelminthes</taxon>
        <taxon>Monogenea</taxon>
        <taxon>Polyopisthocotylea</taxon>
        <taxon>Polystomatidea</taxon>
        <taxon>Polystomatidae</taxon>
        <taxon>Protopolystoma</taxon>
    </lineage>
</organism>
<evidence type="ECO:0000259" key="2">
    <source>
        <dbReference type="Pfam" id="PF14701"/>
    </source>
</evidence>
<dbReference type="Proteomes" id="UP000784294">
    <property type="component" value="Unassembled WGS sequence"/>
</dbReference>
<name>A0A448WNZ9_9PLAT</name>
<keyword evidence="1" id="KW-1133">Transmembrane helix</keyword>
<dbReference type="InterPro" id="IPR032792">
    <property type="entry name" value="AGL_glucanoTrfase"/>
</dbReference>
<dbReference type="GO" id="GO:0004134">
    <property type="term" value="F:4-alpha-glucanotransferase activity"/>
    <property type="evidence" value="ECO:0007669"/>
    <property type="project" value="InterPro"/>
</dbReference>
<accession>A0A448WNZ9</accession>
<evidence type="ECO:0000256" key="1">
    <source>
        <dbReference type="SAM" id="Phobius"/>
    </source>
</evidence>
<gene>
    <name evidence="3" type="ORF">PXEA_LOCUS9960</name>
</gene>
<dbReference type="AlphaFoldDB" id="A0A448WNZ9"/>
<reference evidence="3" key="1">
    <citation type="submission" date="2018-11" db="EMBL/GenBank/DDBJ databases">
        <authorList>
            <consortium name="Pathogen Informatics"/>
        </authorList>
    </citation>
    <scope>NUCLEOTIDE SEQUENCE</scope>
</reference>
<protein>
    <recommendedName>
        <fullName evidence="2">Glycogen debranching enzyme glucanotransferase domain-containing protein</fullName>
    </recommendedName>
</protein>
<keyword evidence="1" id="KW-0472">Membrane</keyword>
<dbReference type="OrthoDB" id="10248904at2759"/>
<feature type="transmembrane region" description="Helical" evidence="1">
    <location>
        <begin position="6"/>
        <end position="26"/>
    </location>
</feature>
<dbReference type="GO" id="GO:0004135">
    <property type="term" value="F:amylo-alpha-1,6-glucosidase activity"/>
    <property type="evidence" value="ECO:0007669"/>
    <property type="project" value="InterPro"/>
</dbReference>
<dbReference type="Pfam" id="PF14701">
    <property type="entry name" value="hDGE_amylase"/>
    <property type="match status" value="1"/>
</dbReference>